<protein>
    <submittedName>
        <fullName evidence="1">Uncharacterized protein</fullName>
    </submittedName>
</protein>
<accession>A0A653B7U9</accession>
<sequence length="109" mass="11521">MAMAQWVGNGWRVRPSYPAHFSTESVESSHLKSDGFDTVIAKNKSDPAPIGAGSELILVSLTEAVGRILRESEALDSSLRSARRICVRGCAEFCVTGVGVTAVAAGLRS</sequence>
<evidence type="ECO:0000313" key="1">
    <source>
        <dbReference type="EMBL" id="VDN64732.1"/>
    </source>
</evidence>
<organism evidence="1">
    <name type="scientific">Ectopseudomonas oleovorans</name>
    <name type="common">Pseudomonas oleovorans</name>
    <dbReference type="NCBI Taxonomy" id="301"/>
    <lineage>
        <taxon>Bacteria</taxon>
        <taxon>Pseudomonadati</taxon>
        <taxon>Pseudomonadota</taxon>
        <taxon>Gammaproteobacteria</taxon>
        <taxon>Pseudomonadales</taxon>
        <taxon>Pseudomonadaceae</taxon>
        <taxon>Ectopseudomonas</taxon>
    </lineage>
</organism>
<name>A0A653B7U9_ECTOL</name>
<dbReference type="AlphaFoldDB" id="A0A653B7U9"/>
<gene>
    <name evidence="1" type="ORF">POT9AD_3757</name>
</gene>
<reference evidence="1" key="1">
    <citation type="submission" date="2018-11" db="EMBL/GenBank/DDBJ databases">
        <authorList>
            <consortium name="Genoscope - CEA"/>
            <person name="William W."/>
        </authorList>
    </citation>
    <scope>NUCLEOTIDE SEQUENCE [LARGE SCALE GENOMIC DNA]</scope>
    <source>
        <strain evidence="1">T9AD</strain>
    </source>
</reference>
<proteinExistence type="predicted"/>
<dbReference type="EMBL" id="LR130779">
    <property type="protein sequence ID" value="VDN64732.1"/>
    <property type="molecule type" value="Genomic_DNA"/>
</dbReference>